<evidence type="ECO:0000313" key="3">
    <source>
        <dbReference type="Proteomes" id="UP000662973"/>
    </source>
</evidence>
<accession>A0A897NA52</accession>
<evidence type="ECO:0000313" key="2">
    <source>
        <dbReference type="EMBL" id="QSG12986.1"/>
    </source>
</evidence>
<proteinExistence type="predicted"/>
<dbReference type="EMBL" id="CP064788">
    <property type="protein sequence ID" value="QSG07889.1"/>
    <property type="molecule type" value="Genomic_DNA"/>
</dbReference>
<dbReference type="InterPro" id="IPR058703">
    <property type="entry name" value="PIN-containing"/>
</dbReference>
<keyword evidence="3" id="KW-1185">Reference proteome</keyword>
<dbReference type="AlphaFoldDB" id="A0A897NA52"/>
<evidence type="ECO:0000313" key="1">
    <source>
        <dbReference type="EMBL" id="QSG07889.1"/>
    </source>
</evidence>
<gene>
    <name evidence="2" type="ORF">HSBGL_2582</name>
    <name evidence="1" type="ORF">HSR122_0482</name>
</gene>
<dbReference type="KEGG" id="hds:HSR122_0482"/>
<dbReference type="Pfam" id="PF26425">
    <property type="entry name" value="PIN_halo"/>
    <property type="match status" value="1"/>
</dbReference>
<name>A0A897NA52_9EURY</name>
<organism evidence="1 3">
    <name type="scientific">Halapricum desulfuricans</name>
    <dbReference type="NCBI Taxonomy" id="2841257"/>
    <lineage>
        <taxon>Archaea</taxon>
        <taxon>Methanobacteriati</taxon>
        <taxon>Methanobacteriota</taxon>
        <taxon>Stenosarchaea group</taxon>
        <taxon>Halobacteria</taxon>
        <taxon>Halobacteriales</taxon>
        <taxon>Haloarculaceae</taxon>
        <taxon>Halapricum</taxon>
    </lineage>
</organism>
<dbReference type="Proteomes" id="UP000662973">
    <property type="component" value="Chromosome"/>
</dbReference>
<dbReference type="Proteomes" id="UP000663305">
    <property type="component" value="Chromosome"/>
</dbReference>
<protein>
    <submittedName>
        <fullName evidence="1">Uncharacterized protein</fullName>
    </submittedName>
</protein>
<accession>A0A897NS06</accession>
<reference evidence="1 3" key="1">
    <citation type="submission" date="2020-11" db="EMBL/GenBank/DDBJ databases">
        <title>Carbohydrate-dependent, anaerobic sulfur respiration: A novel catabolism in halophilic archaea.</title>
        <authorList>
            <person name="Sorokin D.Y."/>
            <person name="Messina E."/>
            <person name="Smedile F."/>
            <person name="La Cono V."/>
            <person name="Hallsworth J.E."/>
            <person name="Yakimov M.M."/>
        </authorList>
    </citation>
    <scope>NUCLEOTIDE SEQUENCE [LARGE SCALE GENOMIC DNA]</scope>
    <source>
        <strain evidence="2">HSR-Bgl</strain>
        <strain evidence="1 3">HSR12-2</strain>
    </source>
</reference>
<sequence length="80" mass="9080">MFVAVGQPSNSRYRALRRFARRNEVVFVLPKRVYDELTPSDPNIETPPVDTAIDDGWATVAEPLDFSDPIVSRTMDSVQR</sequence>
<dbReference type="EMBL" id="CP064789">
    <property type="protein sequence ID" value="QSG12986.1"/>
    <property type="molecule type" value="Genomic_DNA"/>
</dbReference>